<accession>A0ABV3DJD3</accession>
<gene>
    <name evidence="5" type="ORF">AB0C36_20335</name>
</gene>
<evidence type="ECO:0000256" key="3">
    <source>
        <dbReference type="SAM" id="MobiDB-lite"/>
    </source>
</evidence>
<keyword evidence="6" id="KW-1185">Reference proteome</keyword>
<dbReference type="RefSeq" id="WP_358355926.1">
    <property type="nucleotide sequence ID" value="NZ_JBEZFP010000051.1"/>
</dbReference>
<evidence type="ECO:0000313" key="6">
    <source>
        <dbReference type="Proteomes" id="UP001551482"/>
    </source>
</evidence>
<dbReference type="InterPro" id="IPR057326">
    <property type="entry name" value="KR_dom"/>
</dbReference>
<dbReference type="Proteomes" id="UP001551482">
    <property type="component" value="Unassembled WGS sequence"/>
</dbReference>
<dbReference type="PRINTS" id="PR00081">
    <property type="entry name" value="GDHRDH"/>
</dbReference>
<comment type="similarity">
    <text evidence="1">Belongs to the short-chain dehydrogenases/reductases (SDR) family.</text>
</comment>
<dbReference type="SMART" id="SM00822">
    <property type="entry name" value="PKS_KR"/>
    <property type="match status" value="1"/>
</dbReference>
<sequence length="275" mass="27287">MAAPHVSAAEPTRVPSATTAGTTSPAGGVLAGKAALVTGGSRGIGAAIVRRLARDGADVAFTYVSAAGEEHARKVVADVEAAGRRALALRSDAADPAAVTAAVDRAAAGLGRLDILVNNAGVFPSGPVEEVSLAEVDHTIAVHVRAAFLASQAAARHLPDGGGRIIGIGSTLGERVPFAGVTLYAMSKAALGGLTRGLARDLGPRGITVNVVHPGSTDTDMNPADAADADFQRELTALGRFLDPDDVAATVAHLAGPAGRHITGAAITVDAGANA</sequence>
<dbReference type="PRINTS" id="PR00080">
    <property type="entry name" value="SDRFAMILY"/>
</dbReference>
<dbReference type="PANTHER" id="PTHR43639">
    <property type="entry name" value="OXIDOREDUCTASE, SHORT-CHAIN DEHYDROGENASE/REDUCTASE FAMILY (AFU_ORTHOLOGUE AFUA_5G02870)"/>
    <property type="match status" value="1"/>
</dbReference>
<evidence type="ECO:0000313" key="5">
    <source>
        <dbReference type="EMBL" id="MEU8135853.1"/>
    </source>
</evidence>
<dbReference type="SUPFAM" id="SSF51735">
    <property type="entry name" value="NAD(P)-binding Rossmann-fold domains"/>
    <property type="match status" value="1"/>
</dbReference>
<evidence type="ECO:0000256" key="1">
    <source>
        <dbReference type="ARBA" id="ARBA00006484"/>
    </source>
</evidence>
<proteinExistence type="inferred from homology"/>
<dbReference type="EMBL" id="JBEZFP010000051">
    <property type="protein sequence ID" value="MEU8135853.1"/>
    <property type="molecule type" value="Genomic_DNA"/>
</dbReference>
<dbReference type="Pfam" id="PF13561">
    <property type="entry name" value="adh_short_C2"/>
    <property type="match status" value="1"/>
</dbReference>
<name>A0ABV3DJD3_9ACTN</name>
<feature type="domain" description="Ketoreductase" evidence="4">
    <location>
        <begin position="33"/>
        <end position="215"/>
    </location>
</feature>
<evidence type="ECO:0000256" key="2">
    <source>
        <dbReference type="ARBA" id="ARBA00023002"/>
    </source>
</evidence>
<comment type="caution">
    <text evidence="5">The sequence shown here is derived from an EMBL/GenBank/DDBJ whole genome shotgun (WGS) entry which is preliminary data.</text>
</comment>
<dbReference type="Gene3D" id="3.40.50.720">
    <property type="entry name" value="NAD(P)-binding Rossmann-like Domain"/>
    <property type="match status" value="1"/>
</dbReference>
<dbReference type="InterPro" id="IPR036291">
    <property type="entry name" value="NAD(P)-bd_dom_sf"/>
</dbReference>
<keyword evidence="2" id="KW-0560">Oxidoreductase</keyword>
<reference evidence="5 6" key="1">
    <citation type="submission" date="2024-06" db="EMBL/GenBank/DDBJ databases">
        <title>The Natural Products Discovery Center: Release of the First 8490 Sequenced Strains for Exploring Actinobacteria Biosynthetic Diversity.</title>
        <authorList>
            <person name="Kalkreuter E."/>
            <person name="Kautsar S.A."/>
            <person name="Yang D."/>
            <person name="Bader C.D."/>
            <person name="Teijaro C.N."/>
            <person name="Fluegel L."/>
            <person name="Davis C.M."/>
            <person name="Simpson J.R."/>
            <person name="Lauterbach L."/>
            <person name="Steele A.D."/>
            <person name="Gui C."/>
            <person name="Meng S."/>
            <person name="Li G."/>
            <person name="Viehrig K."/>
            <person name="Ye F."/>
            <person name="Su P."/>
            <person name="Kiefer A.F."/>
            <person name="Nichols A."/>
            <person name="Cepeda A.J."/>
            <person name="Yan W."/>
            <person name="Fan B."/>
            <person name="Jiang Y."/>
            <person name="Adhikari A."/>
            <person name="Zheng C.-J."/>
            <person name="Schuster L."/>
            <person name="Cowan T.M."/>
            <person name="Smanski M.J."/>
            <person name="Chevrette M.G."/>
            <person name="De Carvalho L.P.S."/>
            <person name="Shen B."/>
        </authorList>
    </citation>
    <scope>NUCLEOTIDE SEQUENCE [LARGE SCALE GENOMIC DNA]</scope>
    <source>
        <strain evidence="5 6">NPDC048946</strain>
    </source>
</reference>
<protein>
    <submittedName>
        <fullName evidence="5">SDR family oxidoreductase</fullName>
    </submittedName>
</protein>
<feature type="compositionally biased region" description="Low complexity" evidence="3">
    <location>
        <begin position="15"/>
        <end position="25"/>
    </location>
</feature>
<evidence type="ECO:0000259" key="4">
    <source>
        <dbReference type="SMART" id="SM00822"/>
    </source>
</evidence>
<dbReference type="PANTHER" id="PTHR43639:SF1">
    <property type="entry name" value="SHORT-CHAIN DEHYDROGENASE_REDUCTASE FAMILY PROTEIN"/>
    <property type="match status" value="1"/>
</dbReference>
<feature type="region of interest" description="Disordered" evidence="3">
    <location>
        <begin position="1"/>
        <end position="25"/>
    </location>
</feature>
<dbReference type="InterPro" id="IPR002347">
    <property type="entry name" value="SDR_fam"/>
</dbReference>
<organism evidence="5 6">
    <name type="scientific">Streptodolium elevatio</name>
    <dbReference type="NCBI Taxonomy" id="3157996"/>
    <lineage>
        <taxon>Bacteria</taxon>
        <taxon>Bacillati</taxon>
        <taxon>Actinomycetota</taxon>
        <taxon>Actinomycetes</taxon>
        <taxon>Kitasatosporales</taxon>
        <taxon>Streptomycetaceae</taxon>
        <taxon>Streptodolium</taxon>
    </lineage>
</organism>